<evidence type="ECO:0000313" key="8">
    <source>
        <dbReference type="EMBL" id="WOX57172.1"/>
    </source>
</evidence>
<dbReference type="Pfam" id="PF13177">
    <property type="entry name" value="DNA_pol3_delta2"/>
    <property type="match status" value="1"/>
</dbReference>
<dbReference type="GO" id="GO:0005524">
    <property type="term" value="F:ATP binding"/>
    <property type="evidence" value="ECO:0007669"/>
    <property type="project" value="UniProtKB-KW"/>
</dbReference>
<evidence type="ECO:0000256" key="1">
    <source>
        <dbReference type="ARBA" id="ARBA00009668"/>
    </source>
</evidence>
<dbReference type="Proteomes" id="UP001305652">
    <property type="component" value="Chromosome"/>
</dbReference>
<keyword evidence="5" id="KW-0067">ATP-binding</keyword>
<dbReference type="Gene3D" id="1.10.8.60">
    <property type="match status" value="1"/>
</dbReference>
<dbReference type="SUPFAM" id="SSF48019">
    <property type="entry name" value="post-AAA+ oligomerization domain-like"/>
    <property type="match status" value="1"/>
</dbReference>
<dbReference type="Pfam" id="PF08542">
    <property type="entry name" value="Rep_fac_C"/>
    <property type="match status" value="1"/>
</dbReference>
<dbReference type="GO" id="GO:0003689">
    <property type="term" value="F:DNA clamp loader activity"/>
    <property type="evidence" value="ECO:0007669"/>
    <property type="project" value="TreeGrafter"/>
</dbReference>
<dbReference type="SUPFAM" id="SSF52540">
    <property type="entry name" value="P-loop containing nucleoside triphosphate hydrolases"/>
    <property type="match status" value="1"/>
</dbReference>
<evidence type="ECO:0000259" key="7">
    <source>
        <dbReference type="Pfam" id="PF08542"/>
    </source>
</evidence>
<protein>
    <recommendedName>
        <fullName evidence="2">Replication factor C small subunit</fullName>
    </recommendedName>
    <alternativeName>
        <fullName evidence="6">Clamp loader small subunit</fullName>
    </alternativeName>
</protein>
<dbReference type="InterPro" id="IPR047854">
    <property type="entry name" value="RFC_lid"/>
</dbReference>
<keyword evidence="3" id="KW-0235">DNA replication</keyword>
<dbReference type="InterPro" id="IPR008921">
    <property type="entry name" value="DNA_pol3_clamp-load_cplx_C"/>
</dbReference>
<organism evidence="8 9">
    <name type="scientific">Methanoculleus receptaculi</name>
    <dbReference type="NCBI Taxonomy" id="394967"/>
    <lineage>
        <taxon>Archaea</taxon>
        <taxon>Methanobacteriati</taxon>
        <taxon>Methanobacteriota</taxon>
        <taxon>Stenosarchaea group</taxon>
        <taxon>Methanomicrobia</taxon>
        <taxon>Methanomicrobiales</taxon>
        <taxon>Methanomicrobiaceae</taxon>
        <taxon>Methanoculleus</taxon>
    </lineage>
</organism>
<evidence type="ECO:0000256" key="2">
    <source>
        <dbReference type="ARBA" id="ARBA00014164"/>
    </source>
</evidence>
<evidence type="ECO:0000256" key="6">
    <source>
        <dbReference type="ARBA" id="ARBA00031749"/>
    </source>
</evidence>
<dbReference type="InterPro" id="IPR013748">
    <property type="entry name" value="Rep_factorC_C"/>
</dbReference>
<dbReference type="GO" id="GO:0006281">
    <property type="term" value="P:DNA repair"/>
    <property type="evidence" value="ECO:0007669"/>
    <property type="project" value="TreeGrafter"/>
</dbReference>
<dbReference type="Gene3D" id="3.40.50.300">
    <property type="entry name" value="P-loop containing nucleotide triphosphate hydrolases"/>
    <property type="match status" value="1"/>
</dbReference>
<gene>
    <name evidence="8" type="ORF">R6Y96_07650</name>
</gene>
<feature type="domain" description="Replication factor C C-terminal" evidence="7">
    <location>
        <begin position="250"/>
        <end position="323"/>
    </location>
</feature>
<proteinExistence type="inferred from homology"/>
<dbReference type="RefSeq" id="WP_318620691.1">
    <property type="nucleotide sequence ID" value="NZ_CP137642.1"/>
</dbReference>
<keyword evidence="4" id="KW-0547">Nucleotide-binding</keyword>
<dbReference type="EMBL" id="CP137642">
    <property type="protein sequence ID" value="WOX57172.1"/>
    <property type="molecule type" value="Genomic_DNA"/>
</dbReference>
<evidence type="ECO:0000256" key="3">
    <source>
        <dbReference type="ARBA" id="ARBA00022705"/>
    </source>
</evidence>
<dbReference type="PANTHER" id="PTHR11669:SF20">
    <property type="entry name" value="REPLICATION FACTOR C SUBUNIT 4"/>
    <property type="match status" value="1"/>
</dbReference>
<dbReference type="NCBIfam" id="NF009067">
    <property type="entry name" value="PRK12402.1"/>
    <property type="match status" value="1"/>
</dbReference>
<reference evidence="8 9" key="1">
    <citation type="submission" date="2023-10" db="EMBL/GenBank/DDBJ databases">
        <title>The complete genome sequence of Methanoculleus receptaculi DSM 18860.</title>
        <authorList>
            <person name="Lai S.-J."/>
            <person name="You Y.-T."/>
            <person name="Chen S.-C."/>
        </authorList>
    </citation>
    <scope>NUCLEOTIDE SEQUENCE [LARGE SCALE GENOMIC DNA]</scope>
    <source>
        <strain evidence="8 9">DSM 18860</strain>
    </source>
</reference>
<dbReference type="CDD" id="cd00009">
    <property type="entry name" value="AAA"/>
    <property type="match status" value="1"/>
</dbReference>
<accession>A0AAX4FTB3</accession>
<evidence type="ECO:0000256" key="5">
    <source>
        <dbReference type="ARBA" id="ARBA00022840"/>
    </source>
</evidence>
<comment type="similarity">
    <text evidence="1">Belongs to the activator 1 small subunits family. RfcS subfamily.</text>
</comment>
<dbReference type="CDD" id="cd18140">
    <property type="entry name" value="HLD_clamp_RFC"/>
    <property type="match status" value="1"/>
</dbReference>
<dbReference type="KEGG" id="mrc:R6Y96_07650"/>
<dbReference type="AlphaFoldDB" id="A0AAX4FTB3"/>
<dbReference type="GeneID" id="85733021"/>
<name>A0AAX4FTB3_9EURY</name>
<evidence type="ECO:0000313" key="9">
    <source>
        <dbReference type="Proteomes" id="UP001305652"/>
    </source>
</evidence>
<dbReference type="InterPro" id="IPR050238">
    <property type="entry name" value="DNA_Rep/Repair_Clamp_Loader"/>
</dbReference>
<dbReference type="PANTHER" id="PTHR11669">
    <property type="entry name" value="REPLICATION FACTOR C / DNA POLYMERASE III GAMMA-TAU SUBUNIT"/>
    <property type="match status" value="1"/>
</dbReference>
<sequence length="337" mass="37131">MLWSEVYRPRRCEDIIGQDAVIRQMTAFADSGSIPHMLIFGPHGTGKTTAIGCMTERLYGENREANTTVFSTADLLGKGKSVLESDDRFSHIYRKDLSLIANFKRIVKWYASMRPLDAEFKVMVFEDADHLTFEAQQSLRRTMERYSATCRFVFVTVRPSAIIPAIASRCLPLFFAPLDAALVRARLEEILAAEGASVPKDDLDLIVYAARGDLRRAITYLQIAAGSGEEGFDLAEVARSETGNIAASAFEALRGGNLEAARGIVESLLIDYGLSAQEVVVELREVIRRDYNHPALVIALADTDLRLTHSANDFVQLNALLARIALEVSGEEGTAAL</sequence>
<dbReference type="GO" id="GO:0005663">
    <property type="term" value="C:DNA replication factor C complex"/>
    <property type="evidence" value="ECO:0007669"/>
    <property type="project" value="TreeGrafter"/>
</dbReference>
<evidence type="ECO:0000256" key="4">
    <source>
        <dbReference type="ARBA" id="ARBA00022741"/>
    </source>
</evidence>
<dbReference type="Gene3D" id="1.20.272.10">
    <property type="match status" value="1"/>
</dbReference>
<dbReference type="GO" id="GO:0003677">
    <property type="term" value="F:DNA binding"/>
    <property type="evidence" value="ECO:0007669"/>
    <property type="project" value="InterPro"/>
</dbReference>
<dbReference type="GO" id="GO:0006261">
    <property type="term" value="P:DNA-templated DNA replication"/>
    <property type="evidence" value="ECO:0007669"/>
    <property type="project" value="TreeGrafter"/>
</dbReference>
<dbReference type="InterPro" id="IPR027417">
    <property type="entry name" value="P-loop_NTPase"/>
</dbReference>
<keyword evidence="9" id="KW-1185">Reference proteome</keyword>